<feature type="region of interest" description="Disordered" evidence="1">
    <location>
        <begin position="99"/>
        <end position="119"/>
    </location>
</feature>
<sequence>VAGADALPPEGAQVRGAGAAAQDRLRLRGLEGPPAAAVGEAARLRGARRGRSGGAAPARVRFCVARLPRGRMPATSASSWRSALLFEYGRAGSARASSCAPPWGGCSRTQPRTTPGGRCSRRCGGGVGRSPGPSTGANLEACLRLVWERRQAKEQREALRRRSAGMGEQERPRGSGFAFAIVLLSLDGWMLQYVEMASRRTGASTARCSGH</sequence>
<dbReference type="Proteomes" id="UP001189429">
    <property type="component" value="Unassembled WGS sequence"/>
</dbReference>
<protein>
    <submittedName>
        <fullName evidence="2">Uncharacterized protein</fullName>
    </submittedName>
</protein>
<reference evidence="2" key="1">
    <citation type="submission" date="2023-10" db="EMBL/GenBank/DDBJ databases">
        <authorList>
            <person name="Chen Y."/>
            <person name="Shah S."/>
            <person name="Dougan E. K."/>
            <person name="Thang M."/>
            <person name="Chan C."/>
        </authorList>
    </citation>
    <scope>NUCLEOTIDE SEQUENCE [LARGE SCALE GENOMIC DNA]</scope>
</reference>
<evidence type="ECO:0000256" key="1">
    <source>
        <dbReference type="SAM" id="MobiDB-lite"/>
    </source>
</evidence>
<dbReference type="EMBL" id="CAUYUJ010015793">
    <property type="protein sequence ID" value="CAK0858156.1"/>
    <property type="molecule type" value="Genomic_DNA"/>
</dbReference>
<keyword evidence="3" id="KW-1185">Reference proteome</keyword>
<gene>
    <name evidence="2" type="ORF">PCOR1329_LOCUS48027</name>
</gene>
<evidence type="ECO:0000313" key="3">
    <source>
        <dbReference type="Proteomes" id="UP001189429"/>
    </source>
</evidence>
<comment type="caution">
    <text evidence="2">The sequence shown here is derived from an EMBL/GenBank/DDBJ whole genome shotgun (WGS) entry which is preliminary data.</text>
</comment>
<name>A0ABN9UF27_9DINO</name>
<feature type="non-terminal residue" evidence="2">
    <location>
        <position position="1"/>
    </location>
</feature>
<proteinExistence type="predicted"/>
<accession>A0ABN9UF27</accession>
<evidence type="ECO:0000313" key="2">
    <source>
        <dbReference type="EMBL" id="CAK0858156.1"/>
    </source>
</evidence>
<organism evidence="2 3">
    <name type="scientific">Prorocentrum cordatum</name>
    <dbReference type="NCBI Taxonomy" id="2364126"/>
    <lineage>
        <taxon>Eukaryota</taxon>
        <taxon>Sar</taxon>
        <taxon>Alveolata</taxon>
        <taxon>Dinophyceae</taxon>
        <taxon>Prorocentrales</taxon>
        <taxon>Prorocentraceae</taxon>
        <taxon>Prorocentrum</taxon>
    </lineage>
</organism>